<feature type="transmembrane region" description="Helical" evidence="7">
    <location>
        <begin position="83"/>
        <end position="104"/>
    </location>
</feature>
<dbReference type="NCBIfam" id="TIGR00203">
    <property type="entry name" value="cydB"/>
    <property type="match status" value="1"/>
</dbReference>
<keyword evidence="6 7" id="KW-0472">Membrane</keyword>
<feature type="transmembrane region" description="Helical" evidence="7">
    <location>
        <begin position="313"/>
        <end position="331"/>
    </location>
</feature>
<feature type="transmembrane region" description="Helical" evidence="7">
    <location>
        <begin position="12"/>
        <end position="32"/>
    </location>
</feature>
<keyword evidence="4 7" id="KW-0812">Transmembrane</keyword>
<protein>
    <submittedName>
        <fullName evidence="8">Cytochrome d ubiquinol oxidase subunit II</fullName>
    </submittedName>
</protein>
<evidence type="ECO:0000256" key="6">
    <source>
        <dbReference type="ARBA" id="ARBA00023136"/>
    </source>
</evidence>
<gene>
    <name evidence="8" type="ORF">EV690_0901</name>
</gene>
<feature type="transmembrane region" description="Helical" evidence="7">
    <location>
        <begin position="166"/>
        <end position="190"/>
    </location>
</feature>
<evidence type="ECO:0000256" key="3">
    <source>
        <dbReference type="ARBA" id="ARBA00022475"/>
    </source>
</evidence>
<accession>A0A4R1K4A4</accession>
<keyword evidence="3" id="KW-1003">Cell membrane</keyword>
<dbReference type="RefSeq" id="WP_224054892.1">
    <property type="nucleotide sequence ID" value="NZ_OU594967.1"/>
</dbReference>
<feature type="transmembrane region" description="Helical" evidence="7">
    <location>
        <begin position="240"/>
        <end position="259"/>
    </location>
</feature>
<dbReference type="Pfam" id="PF02322">
    <property type="entry name" value="Cyt_bd_oxida_II"/>
    <property type="match status" value="1"/>
</dbReference>
<evidence type="ECO:0000313" key="8">
    <source>
        <dbReference type="EMBL" id="TCK58757.1"/>
    </source>
</evidence>
<evidence type="ECO:0000256" key="4">
    <source>
        <dbReference type="ARBA" id="ARBA00022692"/>
    </source>
</evidence>
<evidence type="ECO:0000256" key="7">
    <source>
        <dbReference type="SAM" id="Phobius"/>
    </source>
</evidence>
<dbReference type="GO" id="GO:0005886">
    <property type="term" value="C:plasma membrane"/>
    <property type="evidence" value="ECO:0007669"/>
    <property type="project" value="UniProtKB-SubCell"/>
</dbReference>
<dbReference type="EMBL" id="SMGD01000011">
    <property type="protein sequence ID" value="TCK58757.1"/>
    <property type="molecule type" value="Genomic_DNA"/>
</dbReference>
<feature type="transmembrane region" description="Helical" evidence="7">
    <location>
        <begin position="271"/>
        <end position="293"/>
    </location>
</feature>
<dbReference type="Proteomes" id="UP000295565">
    <property type="component" value="Unassembled WGS sequence"/>
</dbReference>
<dbReference type="PANTHER" id="PTHR43141:SF4">
    <property type="entry name" value="CYTOCHROME BD2 SUBUNIT II"/>
    <property type="match status" value="1"/>
</dbReference>
<sequence>MQHIMNITHDYQWITLVWWILIGLFVVIYIILDGSDLGAGIYSLFHADSEEKGSIMASMAGTWDANETWLVVVGGSLFGTFPIAYGSLFHYLMIPLMLVLWGIIMRAVSLEFHHYSERSRVYWDWGFGLGSLIVAFFAGVSLGAFLQGFPVSQTTVPTFTGSYLAFLTPFSVWTGVTATIAASLAGGVYLRARFDRKSDIYHKALKWTNVMFYLALLAILSTVIWSFIQFPWARNKWIGPYWWAFVLAGAVVLYATWAMRHASHQKRDVSAMLWLAVIVFINFAIMMVTIFPWFVPDTMTIFDAANPSNSSGAFTYTMLVFVPVMLCYNFYQAWVFRARLSKLAGYDSHA</sequence>
<name>A0A4R1K4A4_9GAMM</name>
<dbReference type="PANTHER" id="PTHR43141">
    <property type="entry name" value="CYTOCHROME BD2 SUBUNIT II"/>
    <property type="match status" value="1"/>
</dbReference>
<evidence type="ECO:0000256" key="1">
    <source>
        <dbReference type="ARBA" id="ARBA00004651"/>
    </source>
</evidence>
<dbReference type="GO" id="GO:0016682">
    <property type="term" value="F:oxidoreductase activity, acting on diphenols and related substances as donors, oxygen as acceptor"/>
    <property type="evidence" value="ECO:0007669"/>
    <property type="project" value="TreeGrafter"/>
</dbReference>
<dbReference type="InterPro" id="IPR003317">
    <property type="entry name" value="Cyt-d_oxidase_su2"/>
</dbReference>
<keyword evidence="5 7" id="KW-1133">Transmembrane helix</keyword>
<dbReference type="GO" id="GO:0009055">
    <property type="term" value="F:electron transfer activity"/>
    <property type="evidence" value="ECO:0007669"/>
    <property type="project" value="TreeGrafter"/>
</dbReference>
<feature type="transmembrane region" description="Helical" evidence="7">
    <location>
        <begin position="210"/>
        <end position="228"/>
    </location>
</feature>
<dbReference type="GO" id="GO:0019646">
    <property type="term" value="P:aerobic electron transport chain"/>
    <property type="evidence" value="ECO:0007669"/>
    <property type="project" value="TreeGrafter"/>
</dbReference>
<dbReference type="AlphaFoldDB" id="A0A4R1K4A4"/>
<evidence type="ECO:0000256" key="5">
    <source>
        <dbReference type="ARBA" id="ARBA00022989"/>
    </source>
</evidence>
<comment type="caution">
    <text evidence="8">The sequence shown here is derived from an EMBL/GenBank/DDBJ whole genome shotgun (WGS) entry which is preliminary data.</text>
</comment>
<keyword evidence="9" id="KW-1185">Reference proteome</keyword>
<feature type="transmembrane region" description="Helical" evidence="7">
    <location>
        <begin position="125"/>
        <end position="146"/>
    </location>
</feature>
<evidence type="ECO:0000313" key="9">
    <source>
        <dbReference type="Proteomes" id="UP000295565"/>
    </source>
</evidence>
<proteinExistence type="inferred from homology"/>
<organism evidence="8 9">
    <name type="scientific">Celerinatantimonas diazotrophica</name>
    <dbReference type="NCBI Taxonomy" id="412034"/>
    <lineage>
        <taxon>Bacteria</taxon>
        <taxon>Pseudomonadati</taxon>
        <taxon>Pseudomonadota</taxon>
        <taxon>Gammaproteobacteria</taxon>
        <taxon>Celerinatantimonadaceae</taxon>
        <taxon>Celerinatantimonas</taxon>
    </lineage>
</organism>
<dbReference type="GO" id="GO:0070069">
    <property type="term" value="C:cytochrome complex"/>
    <property type="evidence" value="ECO:0007669"/>
    <property type="project" value="TreeGrafter"/>
</dbReference>
<evidence type="ECO:0000256" key="2">
    <source>
        <dbReference type="ARBA" id="ARBA00007543"/>
    </source>
</evidence>
<reference evidence="8 9" key="1">
    <citation type="submission" date="2019-03" db="EMBL/GenBank/DDBJ databases">
        <title>Genomic Encyclopedia of Type Strains, Phase IV (KMG-IV): sequencing the most valuable type-strain genomes for metagenomic binning, comparative biology and taxonomic classification.</title>
        <authorList>
            <person name="Goeker M."/>
        </authorList>
    </citation>
    <scope>NUCLEOTIDE SEQUENCE [LARGE SCALE GENOMIC DNA]</scope>
    <source>
        <strain evidence="8 9">DSM 18577</strain>
    </source>
</reference>
<comment type="subcellular location">
    <subcellularLocation>
        <location evidence="1">Cell membrane</location>
        <topology evidence="1">Multi-pass membrane protein</topology>
    </subcellularLocation>
</comment>
<comment type="similarity">
    <text evidence="2">Belongs to the cytochrome ubiquinol oxidase subunit 2 family.</text>
</comment>